<reference evidence="7" key="2">
    <citation type="submission" date="2021-09" db="EMBL/GenBank/DDBJ databases">
        <authorList>
            <person name="Jia N."/>
            <person name="Wang J."/>
            <person name="Shi W."/>
            <person name="Du L."/>
            <person name="Sun Y."/>
            <person name="Zhan W."/>
            <person name="Jiang J."/>
            <person name="Wang Q."/>
            <person name="Zhang B."/>
            <person name="Ji P."/>
            <person name="Sakyi L.B."/>
            <person name="Cui X."/>
            <person name="Yuan T."/>
            <person name="Jiang B."/>
            <person name="Yang W."/>
            <person name="Lam T.T.-Y."/>
            <person name="Chang Q."/>
            <person name="Ding S."/>
            <person name="Wang X."/>
            <person name="Zhu J."/>
            <person name="Ruan X."/>
            <person name="Zhao L."/>
            <person name="Wei J."/>
            <person name="Que T."/>
            <person name="Du C."/>
            <person name="Cheng J."/>
            <person name="Dai P."/>
            <person name="Han X."/>
            <person name="Huang E."/>
            <person name="Gao Y."/>
            <person name="Liu J."/>
            <person name="Shao H."/>
            <person name="Ye R."/>
            <person name="Li L."/>
            <person name="Wei W."/>
            <person name="Wang X."/>
            <person name="Wang C."/>
            <person name="Huo Q."/>
            <person name="Li W."/>
            <person name="Guo W."/>
            <person name="Chen H."/>
            <person name="Chen S."/>
            <person name="Zhou L."/>
            <person name="Zhou L."/>
            <person name="Ni X."/>
            <person name="Tian J."/>
            <person name="Zhou Y."/>
            <person name="Sheng Y."/>
            <person name="Liu T."/>
            <person name="Pan Y."/>
            <person name="Xia L."/>
            <person name="Li J."/>
            <person name="Zhao F."/>
            <person name="Cao W."/>
        </authorList>
    </citation>
    <scope>NUCLEOTIDE SEQUENCE</scope>
    <source>
        <strain evidence="7">Rmic-2018</strain>
        <tissue evidence="7">Larvae</tissue>
    </source>
</reference>
<evidence type="ECO:0000313" key="8">
    <source>
        <dbReference type="Proteomes" id="UP000821866"/>
    </source>
</evidence>
<evidence type="ECO:0000256" key="2">
    <source>
        <dbReference type="ARBA" id="ARBA00013064"/>
    </source>
</evidence>
<comment type="caution">
    <text evidence="7">The sequence shown here is derived from an EMBL/GenBank/DDBJ whole genome shotgun (WGS) entry which is preliminary data.</text>
</comment>
<dbReference type="Pfam" id="PF05706">
    <property type="entry name" value="CDKN3"/>
    <property type="match status" value="1"/>
</dbReference>
<dbReference type="PROSITE" id="PS00383">
    <property type="entry name" value="TYR_PHOSPHATASE_1"/>
    <property type="match status" value="1"/>
</dbReference>
<dbReference type="SMART" id="SM00404">
    <property type="entry name" value="PTPc_motif"/>
    <property type="match status" value="1"/>
</dbReference>
<dbReference type="AlphaFoldDB" id="A0A9J6D492"/>
<evidence type="ECO:0000259" key="6">
    <source>
        <dbReference type="PROSITE" id="PS50056"/>
    </source>
</evidence>
<keyword evidence="4" id="KW-0904">Protein phosphatase</keyword>
<evidence type="ECO:0000313" key="7">
    <source>
        <dbReference type="EMBL" id="KAH8008842.1"/>
    </source>
</evidence>
<dbReference type="InterPro" id="IPR050561">
    <property type="entry name" value="PTP"/>
</dbReference>
<dbReference type="InterPro" id="IPR003595">
    <property type="entry name" value="Tyr_Pase_cat"/>
</dbReference>
<dbReference type="EC" id="3.1.3.48" evidence="2"/>
<dbReference type="GO" id="GO:0004725">
    <property type="term" value="F:protein tyrosine phosphatase activity"/>
    <property type="evidence" value="ECO:0007669"/>
    <property type="project" value="UniProtKB-EC"/>
</dbReference>
<proteinExistence type="inferred from homology"/>
<dbReference type="InterPro" id="IPR029021">
    <property type="entry name" value="Prot-tyrosine_phosphatase-like"/>
</dbReference>
<dbReference type="CDD" id="cd14505">
    <property type="entry name" value="CDKN3-like"/>
    <property type="match status" value="1"/>
</dbReference>
<feature type="active site" description="Phosphocysteine intermediate" evidence="5">
    <location>
        <position position="132"/>
    </location>
</feature>
<dbReference type="InterPro" id="IPR016130">
    <property type="entry name" value="Tyr_Pase_AS"/>
</dbReference>
<evidence type="ECO:0000256" key="4">
    <source>
        <dbReference type="ARBA" id="ARBA00022912"/>
    </source>
</evidence>
<dbReference type="InterPro" id="IPR000387">
    <property type="entry name" value="Tyr_Pase_dom"/>
</dbReference>
<dbReference type="PANTHER" id="PTHR23339">
    <property type="entry name" value="TYROSINE SPECIFIC PROTEIN PHOSPHATASE AND DUAL SPECIFICITY PROTEIN PHOSPHATASE"/>
    <property type="match status" value="1"/>
</dbReference>
<dbReference type="InterPro" id="IPR022778">
    <property type="entry name" value="CDKN3"/>
</dbReference>
<dbReference type="Proteomes" id="UP000821866">
    <property type="component" value="Chromosome 9"/>
</dbReference>
<organism evidence="7 8">
    <name type="scientific">Rhipicephalus microplus</name>
    <name type="common">Cattle tick</name>
    <name type="synonym">Boophilus microplus</name>
    <dbReference type="NCBI Taxonomy" id="6941"/>
    <lineage>
        <taxon>Eukaryota</taxon>
        <taxon>Metazoa</taxon>
        <taxon>Ecdysozoa</taxon>
        <taxon>Arthropoda</taxon>
        <taxon>Chelicerata</taxon>
        <taxon>Arachnida</taxon>
        <taxon>Acari</taxon>
        <taxon>Parasitiformes</taxon>
        <taxon>Ixodida</taxon>
        <taxon>Ixodoidea</taxon>
        <taxon>Ixodidae</taxon>
        <taxon>Rhipicephalinae</taxon>
        <taxon>Rhipicephalus</taxon>
        <taxon>Boophilus</taxon>
    </lineage>
</organism>
<sequence>MASGKDVSGDCAQPALDPFKIDWLDLSSFGYPDSLGLSALPGCRFKETWRDVARDVEHLKLEDISDVFVLCTRGELSLYRVPTLLAEYEKHGMTVHHYPVLDGMPPAIGQTLDILREIGDIIQRGKRALVHCFGGLGRTGVVAACLLLNLDDNMAPECAVRKVQELRGKRAIQTVKQYNFIHDFRQARDEYLKTLGDNASA</sequence>
<keyword evidence="3" id="KW-0378">Hydrolase</keyword>
<protein>
    <recommendedName>
        <fullName evidence="2">protein-tyrosine-phosphatase</fullName>
        <ecNumber evidence="2">3.1.3.48</ecNumber>
    </recommendedName>
</protein>
<name>A0A9J6D492_RHIMP</name>
<dbReference type="PROSITE" id="PS50056">
    <property type="entry name" value="TYR_PHOSPHATASE_2"/>
    <property type="match status" value="1"/>
</dbReference>
<dbReference type="SUPFAM" id="SSF52799">
    <property type="entry name" value="(Phosphotyrosine protein) phosphatases II"/>
    <property type="match status" value="1"/>
</dbReference>
<accession>A0A9J6D492</accession>
<dbReference type="PIRSF" id="PIRSF037322">
    <property type="entry name" value="CDKN3"/>
    <property type="match status" value="1"/>
</dbReference>
<evidence type="ECO:0000256" key="1">
    <source>
        <dbReference type="ARBA" id="ARBA00009580"/>
    </source>
</evidence>
<dbReference type="InterPro" id="IPR008425">
    <property type="entry name" value="CDK_inhib_3"/>
</dbReference>
<gene>
    <name evidence="7" type="ORF">HPB51_005889</name>
</gene>
<feature type="domain" description="Tyrosine specific protein phosphatases" evidence="6">
    <location>
        <begin position="112"/>
        <end position="167"/>
    </location>
</feature>
<dbReference type="VEuPathDB" id="VectorBase:LOC119178400"/>
<keyword evidence="8" id="KW-1185">Reference proteome</keyword>
<dbReference type="OMA" id="CRYKDIR"/>
<dbReference type="EMBL" id="JABSTU010000011">
    <property type="protein sequence ID" value="KAH8008842.1"/>
    <property type="molecule type" value="Genomic_DNA"/>
</dbReference>
<comment type="similarity">
    <text evidence="1">Belongs to the protein-tyrosine phosphatase family.</text>
</comment>
<dbReference type="FunFam" id="3.90.190.10:FF:000157">
    <property type="entry name" value="Protein-tyrosine phosphatase"/>
    <property type="match status" value="1"/>
</dbReference>
<reference evidence="7" key="1">
    <citation type="journal article" date="2020" name="Cell">
        <title>Large-Scale Comparative Analyses of Tick Genomes Elucidate Their Genetic Diversity and Vector Capacities.</title>
        <authorList>
            <consortium name="Tick Genome and Microbiome Consortium (TIGMIC)"/>
            <person name="Jia N."/>
            <person name="Wang J."/>
            <person name="Shi W."/>
            <person name="Du L."/>
            <person name="Sun Y."/>
            <person name="Zhan W."/>
            <person name="Jiang J.F."/>
            <person name="Wang Q."/>
            <person name="Zhang B."/>
            <person name="Ji P."/>
            <person name="Bell-Sakyi L."/>
            <person name="Cui X.M."/>
            <person name="Yuan T.T."/>
            <person name="Jiang B.G."/>
            <person name="Yang W.F."/>
            <person name="Lam T.T."/>
            <person name="Chang Q.C."/>
            <person name="Ding S.J."/>
            <person name="Wang X.J."/>
            <person name="Zhu J.G."/>
            <person name="Ruan X.D."/>
            <person name="Zhao L."/>
            <person name="Wei J.T."/>
            <person name="Ye R.Z."/>
            <person name="Que T.C."/>
            <person name="Du C.H."/>
            <person name="Zhou Y.H."/>
            <person name="Cheng J.X."/>
            <person name="Dai P.F."/>
            <person name="Guo W.B."/>
            <person name="Han X.H."/>
            <person name="Huang E.J."/>
            <person name="Li L.F."/>
            <person name="Wei W."/>
            <person name="Gao Y.C."/>
            <person name="Liu J.Z."/>
            <person name="Shao H.Z."/>
            <person name="Wang X."/>
            <person name="Wang C.C."/>
            <person name="Yang T.C."/>
            <person name="Huo Q.B."/>
            <person name="Li W."/>
            <person name="Chen H.Y."/>
            <person name="Chen S.E."/>
            <person name="Zhou L.G."/>
            <person name="Ni X.B."/>
            <person name="Tian J.H."/>
            <person name="Sheng Y."/>
            <person name="Liu T."/>
            <person name="Pan Y.S."/>
            <person name="Xia L.Y."/>
            <person name="Li J."/>
            <person name="Zhao F."/>
            <person name="Cao W.C."/>
        </authorList>
    </citation>
    <scope>NUCLEOTIDE SEQUENCE</scope>
    <source>
        <strain evidence="7">Rmic-2018</strain>
    </source>
</reference>
<dbReference type="Gene3D" id="3.90.190.10">
    <property type="entry name" value="Protein tyrosine phosphatase superfamily"/>
    <property type="match status" value="1"/>
</dbReference>
<dbReference type="OrthoDB" id="19045at2759"/>
<evidence type="ECO:0000256" key="3">
    <source>
        <dbReference type="ARBA" id="ARBA00022801"/>
    </source>
</evidence>
<evidence type="ECO:0000256" key="5">
    <source>
        <dbReference type="PIRSR" id="PIRSR037322-1"/>
    </source>
</evidence>